<evidence type="ECO:0000313" key="1">
    <source>
        <dbReference type="EMBL" id="AIF09792.1"/>
    </source>
</evidence>
<proteinExistence type="predicted"/>
<dbReference type="EMBL" id="KF900873">
    <property type="protein sequence ID" value="AIF09792.1"/>
    <property type="molecule type" value="Genomic_DNA"/>
</dbReference>
<accession>A0A075H5N7</accession>
<sequence length="189" mass="21403">MSEKEFTPGGEDWEEQLLEQLSKMFNDMGMPMDTETIRGMMDQIRGQFEEMGIDPEKMAGEKIELNLEATMNDLAKMMGGKFPQKKPVSIEVDTSEETKSDSEELIPVNEEDIFIDGDRMILTLDCSRIDEIDDDGEGVEIVLTNDNSVVSVMVEGRPRPVRKYNIGRVVEGMDEWTINNGILDMTLII</sequence>
<organism evidence="1">
    <name type="scientific">uncultured marine group II/III euryarchaeote KM3_41_A09</name>
    <dbReference type="NCBI Taxonomy" id="1456445"/>
    <lineage>
        <taxon>Archaea</taxon>
        <taxon>Methanobacteriati</taxon>
        <taxon>Methanobacteriota</taxon>
        <taxon>environmental samples</taxon>
    </lineage>
</organism>
<name>A0A075H5N7_9EURY</name>
<reference evidence="1" key="1">
    <citation type="journal article" date="2014" name="Genome Biol. Evol.">
        <title>Pangenome evidence for extensive interdomain horizontal transfer affecting lineage core and shell genes in uncultured planktonic thaumarchaeota and euryarchaeota.</title>
        <authorList>
            <person name="Deschamps P."/>
            <person name="Zivanovic Y."/>
            <person name="Moreira D."/>
            <person name="Rodriguez-Valera F."/>
            <person name="Lopez-Garcia P."/>
        </authorList>
    </citation>
    <scope>NUCLEOTIDE SEQUENCE</scope>
</reference>
<dbReference type="AlphaFoldDB" id="A0A075H5N7"/>
<protein>
    <submittedName>
        <fullName evidence="1">Uncharacterized protein</fullName>
    </submittedName>
</protein>